<dbReference type="EMBL" id="JABBGG010000001">
    <property type="protein sequence ID" value="NML59511.1"/>
    <property type="molecule type" value="Genomic_DNA"/>
</dbReference>
<accession>A0A848HHH6</accession>
<name>A0A848HHH6_9BURK</name>
<dbReference type="PIRSF" id="PIRSF014995">
    <property type="entry name" value="UCP014995"/>
    <property type="match status" value="1"/>
</dbReference>
<evidence type="ECO:0000313" key="3">
    <source>
        <dbReference type="Proteomes" id="UP000583752"/>
    </source>
</evidence>
<proteinExistence type="predicted"/>
<evidence type="ECO:0000313" key="2">
    <source>
        <dbReference type="EMBL" id="NML59511.1"/>
    </source>
</evidence>
<dbReference type="InterPro" id="IPR014469">
    <property type="entry name" value="DUF2271"/>
</dbReference>
<dbReference type="AlphaFoldDB" id="A0A848HHH6"/>
<keyword evidence="3" id="KW-1185">Reference proteome</keyword>
<gene>
    <name evidence="2" type="ORF">HHL21_00070</name>
</gene>
<sequence length="171" mass="18676">MKLQHTLALTLPMLSSWAVAADLTVKFEIPQLNVAEYHRPYVAIWLERADQSVAANMAVLYDVKKKDNGGTKWVKDLRTWWRKAGRELELPMDGVSGATRASGAQSMSFGPARTQIDKLPAGDYKLVIEAAREAGGRELVRIPFTLPAKPGQVLSASGKEELGAVSLTVSK</sequence>
<keyword evidence="1" id="KW-0732">Signal</keyword>
<protein>
    <submittedName>
        <fullName evidence="2">DUF2271 domain-containing protein</fullName>
    </submittedName>
</protein>
<reference evidence="2 3" key="1">
    <citation type="submission" date="2020-04" db="EMBL/GenBank/DDBJ databases">
        <title>Massilia sp. RP-1-19 isolated from soil.</title>
        <authorList>
            <person name="Dahal R.H."/>
        </authorList>
    </citation>
    <scope>NUCLEOTIDE SEQUENCE [LARGE SCALE GENOMIC DNA]</scope>
    <source>
        <strain evidence="2 3">RP-1-19</strain>
    </source>
</reference>
<dbReference type="Proteomes" id="UP000583752">
    <property type="component" value="Unassembled WGS sequence"/>
</dbReference>
<feature type="signal peptide" evidence="1">
    <location>
        <begin position="1"/>
        <end position="20"/>
    </location>
</feature>
<dbReference type="Pfam" id="PF10029">
    <property type="entry name" value="DUF2271"/>
    <property type="match status" value="1"/>
</dbReference>
<organism evidence="2 3">
    <name type="scientific">Massilia polaris</name>
    <dbReference type="NCBI Taxonomy" id="2728846"/>
    <lineage>
        <taxon>Bacteria</taxon>
        <taxon>Pseudomonadati</taxon>
        <taxon>Pseudomonadota</taxon>
        <taxon>Betaproteobacteria</taxon>
        <taxon>Burkholderiales</taxon>
        <taxon>Oxalobacteraceae</taxon>
        <taxon>Telluria group</taxon>
        <taxon>Massilia</taxon>
    </lineage>
</organism>
<comment type="caution">
    <text evidence="2">The sequence shown here is derived from an EMBL/GenBank/DDBJ whole genome shotgun (WGS) entry which is preliminary data.</text>
</comment>
<evidence type="ECO:0000256" key="1">
    <source>
        <dbReference type="SAM" id="SignalP"/>
    </source>
</evidence>
<feature type="chain" id="PRO_5032585924" evidence="1">
    <location>
        <begin position="21"/>
        <end position="171"/>
    </location>
</feature>
<dbReference type="RefSeq" id="WP_169463224.1">
    <property type="nucleotide sequence ID" value="NZ_JABBGG010000001.1"/>
</dbReference>